<dbReference type="SMART" id="SM00005">
    <property type="entry name" value="DEATH"/>
    <property type="match status" value="1"/>
</dbReference>
<accession>A0AAJ7TDX2</accession>
<dbReference type="GO" id="GO:0048406">
    <property type="term" value="F:nerve growth factor binding"/>
    <property type="evidence" value="ECO:0007669"/>
    <property type="project" value="TreeGrafter"/>
</dbReference>
<keyword evidence="3 13" id="KW-0812">Transmembrane</keyword>
<reference evidence="18" key="1">
    <citation type="submission" date="2025-08" db="UniProtKB">
        <authorList>
            <consortium name="RefSeq"/>
        </authorList>
    </citation>
    <scope>IDENTIFICATION</scope>
    <source>
        <tissue evidence="18">Sperm</tissue>
    </source>
</reference>
<feature type="region of interest" description="Disordered" evidence="12">
    <location>
        <begin position="178"/>
        <end position="273"/>
    </location>
</feature>
<dbReference type="PROSITE" id="PS50050">
    <property type="entry name" value="TNFR_NGFR_2"/>
    <property type="match status" value="4"/>
</dbReference>
<evidence type="ECO:0000256" key="7">
    <source>
        <dbReference type="ARBA" id="ARBA00022989"/>
    </source>
</evidence>
<organism evidence="17 18">
    <name type="scientific">Petromyzon marinus</name>
    <name type="common">Sea lamprey</name>
    <dbReference type="NCBI Taxonomy" id="7757"/>
    <lineage>
        <taxon>Eukaryota</taxon>
        <taxon>Metazoa</taxon>
        <taxon>Chordata</taxon>
        <taxon>Craniata</taxon>
        <taxon>Vertebrata</taxon>
        <taxon>Cyclostomata</taxon>
        <taxon>Hyperoartia</taxon>
        <taxon>Petromyzontiformes</taxon>
        <taxon>Petromyzontidae</taxon>
        <taxon>Petromyzon</taxon>
    </lineage>
</organism>
<evidence type="ECO:0000256" key="10">
    <source>
        <dbReference type="ARBA" id="ARBA00023180"/>
    </source>
</evidence>
<dbReference type="KEGG" id="pmrn:116945086"/>
<keyword evidence="8 13" id="KW-0472">Membrane</keyword>
<keyword evidence="17" id="KW-1185">Reference proteome</keyword>
<feature type="compositionally biased region" description="Polar residues" evidence="12">
    <location>
        <begin position="259"/>
        <end position="270"/>
    </location>
</feature>
<dbReference type="PANTHER" id="PTHR46605:SF2">
    <property type="entry name" value="TNFR-CYS DOMAIN-CONTAINING PROTEIN"/>
    <property type="match status" value="1"/>
</dbReference>
<proteinExistence type="predicted"/>
<evidence type="ECO:0000256" key="9">
    <source>
        <dbReference type="ARBA" id="ARBA00023157"/>
    </source>
</evidence>
<feature type="domain" description="TNFR-Cys" evidence="16">
    <location>
        <begin position="19"/>
        <end position="53"/>
    </location>
</feature>
<evidence type="ECO:0000256" key="8">
    <source>
        <dbReference type="ARBA" id="ARBA00023136"/>
    </source>
</evidence>
<dbReference type="Gene3D" id="2.10.50.10">
    <property type="entry name" value="Tumor Necrosis Factor Receptor, subunit A, domain 2"/>
    <property type="match status" value="4"/>
</dbReference>
<dbReference type="AlphaFoldDB" id="A0AAJ7TDX2"/>
<dbReference type="InterPro" id="IPR034046">
    <property type="entry name" value="TNFRSF16_N"/>
</dbReference>
<feature type="repeat" description="TNFR-Cys" evidence="11">
    <location>
        <begin position="97"/>
        <end position="136"/>
    </location>
</feature>
<feature type="disulfide bond" evidence="11">
    <location>
        <begin position="118"/>
        <end position="136"/>
    </location>
</feature>
<feature type="signal peptide" evidence="14">
    <location>
        <begin position="1"/>
        <end position="18"/>
    </location>
</feature>
<dbReference type="RefSeq" id="XP_032815086.1">
    <property type="nucleotide sequence ID" value="XM_032959195.1"/>
</dbReference>
<dbReference type="GO" id="GO:0007266">
    <property type="term" value="P:Rho protein signal transduction"/>
    <property type="evidence" value="ECO:0007669"/>
    <property type="project" value="TreeGrafter"/>
</dbReference>
<dbReference type="SMART" id="SM00208">
    <property type="entry name" value="TNFR"/>
    <property type="match status" value="4"/>
</dbReference>
<dbReference type="InterPro" id="IPR041448">
    <property type="entry name" value="TNFR16_TM"/>
</dbReference>
<feature type="repeat" description="TNFR-Cys" evidence="11">
    <location>
        <begin position="55"/>
        <end position="96"/>
    </location>
</feature>
<dbReference type="GeneID" id="116945086"/>
<feature type="chain" id="PRO_5042537997" evidence="14">
    <location>
        <begin position="19"/>
        <end position="458"/>
    </location>
</feature>
<dbReference type="InterPro" id="IPR052302">
    <property type="entry name" value="Neurotrophin_rcpt-DD"/>
</dbReference>
<dbReference type="Pfam" id="PF00020">
    <property type="entry name" value="TNFR_c6"/>
    <property type="match status" value="3"/>
</dbReference>
<dbReference type="PANTHER" id="PTHR46605">
    <property type="entry name" value="TUMOR NECROSIS FACTOR RECEPTOR"/>
    <property type="match status" value="1"/>
</dbReference>
<keyword evidence="7 13" id="KW-1133">Transmembrane helix</keyword>
<dbReference type="SUPFAM" id="SSF47986">
    <property type="entry name" value="DEATH domain"/>
    <property type="match status" value="1"/>
</dbReference>
<gene>
    <name evidence="18" type="primary">LOC116945086</name>
</gene>
<dbReference type="Pfam" id="PF18422">
    <property type="entry name" value="TNFR_16_TM"/>
    <property type="match status" value="1"/>
</dbReference>
<keyword evidence="2" id="KW-1003">Cell membrane</keyword>
<dbReference type="Gene3D" id="6.10.250.1780">
    <property type="match status" value="1"/>
</dbReference>
<keyword evidence="6" id="KW-0677">Repeat</keyword>
<dbReference type="PRINTS" id="PR01966">
    <property type="entry name" value="TNFACTORR16"/>
</dbReference>
<evidence type="ECO:0000256" key="3">
    <source>
        <dbReference type="ARBA" id="ARBA00022692"/>
    </source>
</evidence>
<feature type="disulfide bond" evidence="11">
    <location>
        <begin position="157"/>
        <end position="170"/>
    </location>
</feature>
<dbReference type="InterPro" id="IPR001368">
    <property type="entry name" value="TNFR/NGFR_Cys_rich_reg"/>
</dbReference>
<evidence type="ECO:0000256" key="6">
    <source>
        <dbReference type="ARBA" id="ARBA00022737"/>
    </source>
</evidence>
<feature type="domain" description="TNFR-Cys" evidence="16">
    <location>
        <begin position="55"/>
        <end position="96"/>
    </location>
</feature>
<dbReference type="Proteomes" id="UP001318040">
    <property type="component" value="Chromosome 2"/>
</dbReference>
<feature type="disulfide bond" evidence="11">
    <location>
        <begin position="115"/>
        <end position="128"/>
    </location>
</feature>
<comment type="caution">
    <text evidence="11">Lacks conserved residue(s) required for the propagation of feature annotation.</text>
</comment>
<dbReference type="SUPFAM" id="SSF57586">
    <property type="entry name" value="TNF receptor-like"/>
    <property type="match status" value="3"/>
</dbReference>
<feature type="disulfide bond" evidence="11">
    <location>
        <begin position="78"/>
        <end position="96"/>
    </location>
</feature>
<evidence type="ECO:0000256" key="14">
    <source>
        <dbReference type="SAM" id="SignalP"/>
    </source>
</evidence>
<evidence type="ECO:0000313" key="17">
    <source>
        <dbReference type="Proteomes" id="UP001318040"/>
    </source>
</evidence>
<name>A0AAJ7TDX2_PETMA</name>
<keyword evidence="9 11" id="KW-1015">Disulfide bond</keyword>
<evidence type="ECO:0000313" key="18">
    <source>
        <dbReference type="RefSeq" id="XP_032815086.1"/>
    </source>
</evidence>
<evidence type="ECO:0000259" key="16">
    <source>
        <dbReference type="PROSITE" id="PS50050"/>
    </source>
</evidence>
<comment type="subcellular location">
    <subcellularLocation>
        <location evidence="1">Cell membrane</location>
        <topology evidence="1">Single-pass membrane protein</topology>
    </subcellularLocation>
</comment>
<feature type="transmembrane region" description="Helical" evidence="13">
    <location>
        <begin position="280"/>
        <end position="300"/>
    </location>
</feature>
<dbReference type="GO" id="GO:0005886">
    <property type="term" value="C:plasma membrane"/>
    <property type="evidence" value="ECO:0007669"/>
    <property type="project" value="UniProtKB-SubCell"/>
</dbReference>
<dbReference type="GO" id="GO:0006915">
    <property type="term" value="P:apoptotic process"/>
    <property type="evidence" value="ECO:0007669"/>
    <property type="project" value="UniProtKB-KW"/>
</dbReference>
<feature type="compositionally biased region" description="Acidic residues" evidence="12">
    <location>
        <begin position="233"/>
        <end position="252"/>
    </location>
</feature>
<dbReference type="CDD" id="cd13416">
    <property type="entry name" value="TNFRSF16"/>
    <property type="match status" value="1"/>
</dbReference>
<dbReference type="GO" id="GO:0015026">
    <property type="term" value="F:coreceptor activity"/>
    <property type="evidence" value="ECO:0007669"/>
    <property type="project" value="TreeGrafter"/>
</dbReference>
<keyword evidence="4" id="KW-0053">Apoptosis</keyword>
<feature type="disulfide bond" evidence="11">
    <location>
        <begin position="139"/>
        <end position="154"/>
    </location>
</feature>
<dbReference type="PROSITE" id="PS50017">
    <property type="entry name" value="DEATH_DOMAIN"/>
    <property type="match status" value="1"/>
</dbReference>
<feature type="repeat" description="TNFR-Cys" evidence="11">
    <location>
        <begin position="19"/>
        <end position="53"/>
    </location>
</feature>
<feature type="domain" description="TNFR-Cys" evidence="16">
    <location>
        <begin position="138"/>
        <end position="178"/>
    </location>
</feature>
<dbReference type="PROSITE" id="PS51257">
    <property type="entry name" value="PROKAR_LIPOPROTEIN"/>
    <property type="match status" value="1"/>
</dbReference>
<dbReference type="InterPro" id="IPR011029">
    <property type="entry name" value="DEATH-like_dom_sf"/>
</dbReference>
<feature type="disulfide bond" evidence="11">
    <location>
        <begin position="75"/>
        <end position="88"/>
    </location>
</feature>
<feature type="repeat" description="TNFR-Cys" evidence="11">
    <location>
        <begin position="138"/>
        <end position="178"/>
    </location>
</feature>
<evidence type="ECO:0000256" key="5">
    <source>
        <dbReference type="ARBA" id="ARBA00022729"/>
    </source>
</evidence>
<dbReference type="GO" id="GO:0005035">
    <property type="term" value="F:death receptor activity"/>
    <property type="evidence" value="ECO:0007669"/>
    <property type="project" value="TreeGrafter"/>
</dbReference>
<evidence type="ECO:0000256" key="13">
    <source>
        <dbReference type="SAM" id="Phobius"/>
    </source>
</evidence>
<feature type="disulfide bond" evidence="11">
    <location>
        <begin position="160"/>
        <end position="178"/>
    </location>
</feature>
<dbReference type="InterPro" id="IPR000488">
    <property type="entry name" value="Death_dom"/>
</dbReference>
<keyword evidence="10" id="KW-0325">Glycoprotein</keyword>
<dbReference type="GO" id="GO:0009986">
    <property type="term" value="C:cell surface"/>
    <property type="evidence" value="ECO:0007669"/>
    <property type="project" value="TreeGrafter"/>
</dbReference>
<dbReference type="Pfam" id="PF00531">
    <property type="entry name" value="Death"/>
    <property type="match status" value="1"/>
</dbReference>
<dbReference type="Gene3D" id="1.10.533.10">
    <property type="entry name" value="Death Domain, Fas"/>
    <property type="match status" value="1"/>
</dbReference>
<dbReference type="PROSITE" id="PS00652">
    <property type="entry name" value="TNFR_NGFR_1"/>
    <property type="match status" value="2"/>
</dbReference>
<feature type="disulfide bond" evidence="11">
    <location>
        <begin position="35"/>
        <end position="53"/>
    </location>
</feature>
<evidence type="ECO:0000256" key="12">
    <source>
        <dbReference type="SAM" id="MobiDB-lite"/>
    </source>
</evidence>
<sequence length="458" mass="48748">MWPRVGLLVASLACGAFSSCPSKTFTDDGACCLECPLGMGVAEPCQGHNNTQCQPCFDSVTFSATESHVEECVPCSLCPARMRVHAPCTSTEDTVCECSSGLFADPQQVGACVECRVCPPGFGVVVQCSPDEDSSCAPCMSGFYSEESSDVEPCMPCSSCSEDQEVQQECTSSADTVCIDKDPEQGDSLPSSQDIFPSDHDYIPQDPFPQDPFPEDPISENPFPDENPPDKANDDEEDEEGDEEKEQEEGSEESGHAVNGTNGTPSNSQEPLGDHSRDIIPVYCSIMAAVVVGLVAYVVFKRWHSCKNVQGSKARGEYSQAADGEKQHQDSGVFVDVQNAQEQRQPQSAAGNAAAGTKWLYDALPPHKQEEVERLLLGASGTGADDATDWKALAAALGYAEAEIAALSEGERPAHALLAAWSSREGASEELLLDALGRLQRSDVVATLRAEASAVSVV</sequence>
<feature type="disulfide bond" evidence="11">
    <location>
        <begin position="32"/>
        <end position="45"/>
    </location>
</feature>
<evidence type="ECO:0000256" key="2">
    <source>
        <dbReference type="ARBA" id="ARBA00022475"/>
    </source>
</evidence>
<feature type="domain" description="Death" evidence="15">
    <location>
        <begin position="389"/>
        <end position="452"/>
    </location>
</feature>
<protein>
    <submittedName>
        <fullName evidence="18">Tumor necrosis factor receptor superfamily member 16-like isoform X1</fullName>
    </submittedName>
</protein>
<keyword evidence="5 14" id="KW-0732">Signal</keyword>
<evidence type="ECO:0000256" key="4">
    <source>
        <dbReference type="ARBA" id="ARBA00022703"/>
    </source>
</evidence>
<evidence type="ECO:0000259" key="15">
    <source>
        <dbReference type="PROSITE" id="PS50017"/>
    </source>
</evidence>
<feature type="domain" description="TNFR-Cys" evidence="16">
    <location>
        <begin position="97"/>
        <end position="136"/>
    </location>
</feature>
<evidence type="ECO:0000256" key="11">
    <source>
        <dbReference type="PROSITE-ProRule" id="PRU00206"/>
    </source>
</evidence>
<evidence type="ECO:0000256" key="1">
    <source>
        <dbReference type="ARBA" id="ARBA00004162"/>
    </source>
</evidence>
<dbReference type="InterPro" id="IPR022325">
    <property type="entry name" value="TNFR_16"/>
</dbReference>